<gene>
    <name evidence="1" type="ORF">LCGC14_1380890</name>
</gene>
<proteinExistence type="predicted"/>
<organism evidence="1">
    <name type="scientific">marine sediment metagenome</name>
    <dbReference type="NCBI Taxonomy" id="412755"/>
    <lineage>
        <taxon>unclassified sequences</taxon>
        <taxon>metagenomes</taxon>
        <taxon>ecological metagenomes</taxon>
    </lineage>
</organism>
<dbReference type="AlphaFoldDB" id="A0A0F9N4F9"/>
<sequence>MLYEGYKLLEIRVDRGVLFATINNP</sequence>
<reference evidence="1" key="1">
    <citation type="journal article" date="2015" name="Nature">
        <title>Complex archaea that bridge the gap between prokaryotes and eukaryotes.</title>
        <authorList>
            <person name="Spang A."/>
            <person name="Saw J.H."/>
            <person name="Jorgensen S.L."/>
            <person name="Zaremba-Niedzwiedzka K."/>
            <person name="Martijn J."/>
            <person name="Lind A.E."/>
            <person name="van Eijk R."/>
            <person name="Schleper C."/>
            <person name="Guy L."/>
            <person name="Ettema T.J."/>
        </authorList>
    </citation>
    <scope>NUCLEOTIDE SEQUENCE</scope>
</reference>
<name>A0A0F9N4F9_9ZZZZ</name>
<protein>
    <submittedName>
        <fullName evidence="1">Uncharacterized protein</fullName>
    </submittedName>
</protein>
<evidence type="ECO:0000313" key="1">
    <source>
        <dbReference type="EMBL" id="KKM76367.1"/>
    </source>
</evidence>
<feature type="non-terminal residue" evidence="1">
    <location>
        <position position="25"/>
    </location>
</feature>
<comment type="caution">
    <text evidence="1">The sequence shown here is derived from an EMBL/GenBank/DDBJ whole genome shotgun (WGS) entry which is preliminary data.</text>
</comment>
<accession>A0A0F9N4F9</accession>
<dbReference type="EMBL" id="LAZR01008822">
    <property type="protein sequence ID" value="KKM76367.1"/>
    <property type="molecule type" value="Genomic_DNA"/>
</dbReference>